<keyword evidence="6" id="KW-1185">Reference proteome</keyword>
<organism evidence="5 6">
    <name type="scientific">Sodiomyces alkalinus (strain CBS 110278 / VKM F-3762 / F11)</name>
    <name type="common">Alkaliphilic filamentous fungus</name>
    <dbReference type="NCBI Taxonomy" id="1314773"/>
    <lineage>
        <taxon>Eukaryota</taxon>
        <taxon>Fungi</taxon>
        <taxon>Dikarya</taxon>
        <taxon>Ascomycota</taxon>
        <taxon>Pezizomycotina</taxon>
        <taxon>Sordariomycetes</taxon>
        <taxon>Hypocreomycetidae</taxon>
        <taxon>Glomerellales</taxon>
        <taxon>Plectosphaerellaceae</taxon>
        <taxon>Sodiomyces</taxon>
    </lineage>
</organism>
<evidence type="ECO:0000313" key="6">
    <source>
        <dbReference type="Proteomes" id="UP000272025"/>
    </source>
</evidence>
<dbReference type="InterPro" id="IPR011990">
    <property type="entry name" value="TPR-like_helical_dom_sf"/>
</dbReference>
<evidence type="ECO:0000259" key="3">
    <source>
        <dbReference type="PROSITE" id="PS51048"/>
    </source>
</evidence>
<dbReference type="STRING" id="1314773.A0A3N2PX12"/>
<reference evidence="5 6" key="1">
    <citation type="journal article" date="2018" name="Mol. Ecol.">
        <title>The obligate alkalophilic soda-lake fungus Sodiomyces alkalinus has shifted to a protein diet.</title>
        <authorList>
            <person name="Grum-Grzhimaylo A.A."/>
            <person name="Falkoski D.L."/>
            <person name="van den Heuvel J."/>
            <person name="Valero-Jimenez C.A."/>
            <person name="Min B."/>
            <person name="Choi I.G."/>
            <person name="Lipzen A."/>
            <person name="Daum C.G."/>
            <person name="Aanen D.K."/>
            <person name="Tsang A."/>
            <person name="Henrissat B."/>
            <person name="Bilanenko E.N."/>
            <person name="de Vries R.P."/>
            <person name="van Kan J.A.L."/>
            <person name="Grigoriev I.V."/>
            <person name="Debets A.J.M."/>
        </authorList>
    </citation>
    <scope>NUCLEOTIDE SEQUENCE [LARGE SCALE GENOMIC DNA]</scope>
    <source>
        <strain evidence="5 6">F11</strain>
    </source>
</reference>
<feature type="domain" description="CS" evidence="4">
    <location>
        <begin position="234"/>
        <end position="321"/>
    </location>
</feature>
<dbReference type="Pfam" id="PF05002">
    <property type="entry name" value="SGS"/>
    <property type="match status" value="1"/>
</dbReference>
<dbReference type="Gene3D" id="1.25.40.10">
    <property type="entry name" value="Tetratricopeptide repeat domain"/>
    <property type="match status" value="1"/>
</dbReference>
<feature type="region of interest" description="Disordered" evidence="2">
    <location>
        <begin position="318"/>
        <end position="369"/>
    </location>
</feature>
<feature type="domain" description="SGS" evidence="3">
    <location>
        <begin position="358"/>
        <end position="446"/>
    </location>
</feature>
<dbReference type="RefSeq" id="XP_028466828.1">
    <property type="nucleotide sequence ID" value="XM_028606857.1"/>
</dbReference>
<dbReference type="PANTHER" id="PTHR45862">
    <property type="entry name" value="PROTEIN SGT1 HOMOLOG"/>
    <property type="match status" value="1"/>
</dbReference>
<name>A0A3N2PX12_SODAK</name>
<comment type="similarity">
    <text evidence="1">Belongs to the SGT1 family.</text>
</comment>
<proteinExistence type="inferred from homology"/>
<dbReference type="Gene3D" id="2.60.40.790">
    <property type="match status" value="1"/>
</dbReference>
<evidence type="ECO:0000256" key="1">
    <source>
        <dbReference type="ARBA" id="ARBA00008509"/>
    </source>
</evidence>
<dbReference type="GO" id="GO:0051087">
    <property type="term" value="F:protein-folding chaperone binding"/>
    <property type="evidence" value="ECO:0007669"/>
    <property type="project" value="InterPro"/>
</dbReference>
<feature type="compositionally biased region" description="Low complexity" evidence="2">
    <location>
        <begin position="328"/>
        <end position="363"/>
    </location>
</feature>
<dbReference type="SUPFAM" id="SSF49764">
    <property type="entry name" value="HSP20-like chaperones"/>
    <property type="match status" value="1"/>
</dbReference>
<dbReference type="InterPro" id="IPR007052">
    <property type="entry name" value="CS_dom"/>
</dbReference>
<dbReference type="SUPFAM" id="SSF48452">
    <property type="entry name" value="TPR-like"/>
    <property type="match status" value="1"/>
</dbReference>
<accession>A0A3N2PX12</accession>
<dbReference type="CDD" id="cd06466">
    <property type="entry name" value="p23_CS_SGT1_like"/>
    <property type="match status" value="1"/>
</dbReference>
<dbReference type="GeneID" id="39575335"/>
<dbReference type="Proteomes" id="UP000272025">
    <property type="component" value="Unassembled WGS sequence"/>
</dbReference>
<dbReference type="InterPro" id="IPR008978">
    <property type="entry name" value="HSP20-like_chaperone"/>
</dbReference>
<evidence type="ECO:0000259" key="4">
    <source>
        <dbReference type="PROSITE" id="PS51203"/>
    </source>
</evidence>
<evidence type="ECO:0000313" key="5">
    <source>
        <dbReference type="EMBL" id="ROT39022.1"/>
    </source>
</evidence>
<dbReference type="PROSITE" id="PS51048">
    <property type="entry name" value="SGS"/>
    <property type="match status" value="1"/>
</dbReference>
<gene>
    <name evidence="5" type="ORF">SODALDRAFT_150748</name>
</gene>
<dbReference type="AlphaFoldDB" id="A0A3N2PX12"/>
<dbReference type="PROSITE" id="PS51203">
    <property type="entry name" value="CS"/>
    <property type="match status" value="1"/>
</dbReference>
<dbReference type="OrthoDB" id="1898560at2759"/>
<dbReference type="EMBL" id="ML119054">
    <property type="protein sequence ID" value="ROT39022.1"/>
    <property type="molecule type" value="Genomic_DNA"/>
</dbReference>
<dbReference type="Pfam" id="PF04969">
    <property type="entry name" value="CS"/>
    <property type="match status" value="1"/>
</dbReference>
<dbReference type="InterPro" id="IPR007699">
    <property type="entry name" value="SGS_dom"/>
</dbReference>
<protein>
    <submittedName>
        <fullName evidence="5">SGS-domain-containing protein</fullName>
    </submittedName>
</protein>
<sequence length="446" mass="49493">MTSTAGQQGVALAEAKDFAAALPKLNEALKSSSSPTWLLARSKCHIGLRQYPAALRDAEAAYRSATSRGSRPLMTEAQYRRTVALFRLGRTADADMCAYWSMKLAEGVPIGDPIFTDEAAPEDLQDGFWRPDRDAVQKRLRDVMMPVDRSQMPKEPFGPLWKTAATLRTQTIAKLDQLGPEDEARKITVKFEPPEVDPEDPDAEEDELLRQAVAEKIQVEEEAQKPQPQPAQPPKPVRVDFFQTNTNVTVSVFVKSVPKDLFQYEITSDKVRLSHIPGHEGFYEIFLFGHVDPAQSKCAVTPNKVELNLRKTESIKWPTLRRNRDSEASGAAPTPAAAAPTNASASASAPAPAASLPAYPTSSRKGPKNWEKLLSEDEEDVDYEKEGVNDFFKSLYAGATDEQRRAMIKSFTESNGTSLSTNWDDVKEKKVETVPPEGVEVRKWEE</sequence>
<evidence type="ECO:0000256" key="2">
    <source>
        <dbReference type="SAM" id="MobiDB-lite"/>
    </source>
</evidence>
<dbReference type="InterPro" id="IPR044563">
    <property type="entry name" value="Sgt1-like"/>
</dbReference>